<protein>
    <submittedName>
        <fullName evidence="2">GCN5-like N-acetyltransferase</fullName>
    </submittedName>
</protein>
<dbReference type="SUPFAM" id="SSF55729">
    <property type="entry name" value="Acyl-CoA N-acyltransferases (Nat)"/>
    <property type="match status" value="1"/>
</dbReference>
<feature type="domain" description="N-acetyltransferase" evidence="1">
    <location>
        <begin position="44"/>
        <end position="186"/>
    </location>
</feature>
<dbReference type="STRING" id="33960.TY91_00105"/>
<dbReference type="Proteomes" id="UP000051845">
    <property type="component" value="Unassembled WGS sequence"/>
</dbReference>
<reference evidence="2 3" key="1">
    <citation type="journal article" date="2015" name="Genome Announc.">
        <title>Expanding the biotechnology potential of lactobacilli through comparative genomics of 213 strains and associated genera.</title>
        <authorList>
            <person name="Sun Z."/>
            <person name="Harris H.M."/>
            <person name="McCann A."/>
            <person name="Guo C."/>
            <person name="Argimon S."/>
            <person name="Zhang W."/>
            <person name="Yang X."/>
            <person name="Jeffery I.B."/>
            <person name="Cooney J.C."/>
            <person name="Kagawa T.F."/>
            <person name="Liu W."/>
            <person name="Song Y."/>
            <person name="Salvetti E."/>
            <person name="Wrobel A."/>
            <person name="Rasinkangas P."/>
            <person name="Parkhill J."/>
            <person name="Rea M.C."/>
            <person name="O'Sullivan O."/>
            <person name="Ritari J."/>
            <person name="Douillard F.P."/>
            <person name="Paul Ross R."/>
            <person name="Yang R."/>
            <person name="Briner A.E."/>
            <person name="Felis G.E."/>
            <person name="de Vos W.M."/>
            <person name="Barrangou R."/>
            <person name="Klaenhammer T.R."/>
            <person name="Caufield P.W."/>
            <person name="Cui Y."/>
            <person name="Zhang H."/>
            <person name="O'Toole P.W."/>
        </authorList>
    </citation>
    <scope>NUCLEOTIDE SEQUENCE [LARGE SCALE GENOMIC DNA]</scope>
    <source>
        <strain evidence="2 3">DSM 20515</strain>
    </source>
</reference>
<dbReference type="Pfam" id="PF13673">
    <property type="entry name" value="Acetyltransf_10"/>
    <property type="match status" value="1"/>
</dbReference>
<gene>
    <name evidence="2" type="ORF">FC82_GL000736</name>
</gene>
<dbReference type="GO" id="GO:0016747">
    <property type="term" value="F:acyltransferase activity, transferring groups other than amino-acyl groups"/>
    <property type="evidence" value="ECO:0007669"/>
    <property type="project" value="InterPro"/>
</dbReference>
<dbReference type="InterPro" id="IPR016181">
    <property type="entry name" value="Acyl_CoA_acyltransferase"/>
</dbReference>
<keyword evidence="2" id="KW-0808">Transferase</keyword>
<evidence type="ECO:0000313" key="2">
    <source>
        <dbReference type="EMBL" id="KRM76940.1"/>
    </source>
</evidence>
<dbReference type="InterPro" id="IPR000182">
    <property type="entry name" value="GNAT_dom"/>
</dbReference>
<evidence type="ECO:0000313" key="3">
    <source>
        <dbReference type="Proteomes" id="UP000051845"/>
    </source>
</evidence>
<comment type="caution">
    <text evidence="2">The sequence shown here is derived from an EMBL/GenBank/DDBJ whole genome shotgun (WGS) entry which is preliminary data.</text>
</comment>
<dbReference type="EMBL" id="AYYR01000015">
    <property type="protein sequence ID" value="KRM76940.1"/>
    <property type="molecule type" value="Genomic_DNA"/>
</dbReference>
<dbReference type="AlphaFoldDB" id="A0A0R2BNB2"/>
<accession>A0A0R2BNB2</accession>
<name>A0A0R2BNB2_SECCO</name>
<dbReference type="Gene3D" id="3.40.630.30">
    <property type="match status" value="1"/>
</dbReference>
<organism evidence="2 3">
    <name type="scientific">Secundilactobacillus collinoides DSM 20515 = JCM 1123</name>
    <dbReference type="NCBI Taxonomy" id="1423733"/>
    <lineage>
        <taxon>Bacteria</taxon>
        <taxon>Bacillati</taxon>
        <taxon>Bacillota</taxon>
        <taxon>Bacilli</taxon>
        <taxon>Lactobacillales</taxon>
        <taxon>Lactobacillaceae</taxon>
        <taxon>Secundilactobacillus</taxon>
    </lineage>
</organism>
<sequence length="186" mass="21209">MRTYFLDEHNRHIAGNAFMKCLPIFTKSEYNKSQNQLLKRGSQMNCHTGSEPWNHAAALFIRMNVFVQERHIAIADEFDDNDTPEMIYAVCYADDETPVATGRFQTIDATTMRPGRIATLKEYRGQHLGAQIIAALETVGREKGFKSSLIHSELTAQKFYEKQGYHVVSDIYEEEGVPCVNVEKTL</sequence>
<proteinExistence type="predicted"/>
<evidence type="ECO:0000259" key="1">
    <source>
        <dbReference type="PROSITE" id="PS51186"/>
    </source>
</evidence>
<dbReference type="PATRIC" id="fig|1423733.4.peg.767"/>
<dbReference type="PROSITE" id="PS51186">
    <property type="entry name" value="GNAT"/>
    <property type="match status" value="1"/>
</dbReference>